<sequence length="361" mass="41283">MSYFGHVQGWAPHTNVQYHHSQQTISSVLNISGSRRVQNIRQRIFFYDKGAPHYAFTNFSPHPVQYQGKIYPTSEHLFQSLKFEHNPKLVEIIRSCPHPRDAFNQAKSLQNSVRDDWKRVKISKMDEILLLKFTQHPALLNELLATGDAELVEDSPVDAFWGIGINGNGRNELGKSLERVRAQLSTQQMGEARAFNFPPQPTMQSGHSKFGPTSSSRVVAFHHRHGPLSEFSNSSPYSVSYRGLEYPTSEHLYQAMKFLDHRPGIAEYIRTCSDSRASRARDISEQYKTDVRADWPNINVRMMDEVLFHKFTQHRNLKYNLLSTGTASIIAIQSDSFWGIGPDEQGRNELGKALERIRAKI</sequence>
<keyword evidence="3" id="KW-1185">Reference proteome</keyword>
<dbReference type="NCBIfam" id="TIGR02464">
    <property type="entry name" value="ribofla_fusion"/>
    <property type="match status" value="2"/>
</dbReference>
<evidence type="ECO:0000313" key="2">
    <source>
        <dbReference type="EMBL" id="TFK36687.1"/>
    </source>
</evidence>
<feature type="domain" description="NADAR" evidence="1">
    <location>
        <begin position="45"/>
        <end position="184"/>
    </location>
</feature>
<protein>
    <recommendedName>
        <fullName evidence="1">NADAR domain-containing protein</fullName>
    </recommendedName>
</protein>
<dbReference type="Proteomes" id="UP000308652">
    <property type="component" value="Unassembled WGS sequence"/>
</dbReference>
<dbReference type="Pfam" id="PF08719">
    <property type="entry name" value="NADAR"/>
    <property type="match status" value="2"/>
</dbReference>
<proteinExistence type="predicted"/>
<organism evidence="2 3">
    <name type="scientific">Crucibulum laeve</name>
    <dbReference type="NCBI Taxonomy" id="68775"/>
    <lineage>
        <taxon>Eukaryota</taxon>
        <taxon>Fungi</taxon>
        <taxon>Dikarya</taxon>
        <taxon>Basidiomycota</taxon>
        <taxon>Agaricomycotina</taxon>
        <taxon>Agaricomycetes</taxon>
        <taxon>Agaricomycetidae</taxon>
        <taxon>Agaricales</taxon>
        <taxon>Agaricineae</taxon>
        <taxon>Nidulariaceae</taxon>
        <taxon>Crucibulum</taxon>
    </lineage>
</organism>
<dbReference type="AlphaFoldDB" id="A0A5C3LVW6"/>
<dbReference type="EMBL" id="ML213612">
    <property type="protein sequence ID" value="TFK36687.1"/>
    <property type="molecule type" value="Genomic_DNA"/>
</dbReference>
<evidence type="ECO:0000313" key="3">
    <source>
        <dbReference type="Proteomes" id="UP000308652"/>
    </source>
</evidence>
<dbReference type="InterPro" id="IPR037238">
    <property type="entry name" value="YbiA-like_sf"/>
</dbReference>
<feature type="domain" description="NADAR" evidence="1">
    <location>
        <begin position="224"/>
        <end position="361"/>
    </location>
</feature>
<dbReference type="STRING" id="68775.A0A5C3LVW6"/>
<evidence type="ECO:0000259" key="1">
    <source>
        <dbReference type="Pfam" id="PF08719"/>
    </source>
</evidence>
<accession>A0A5C3LVW6</accession>
<dbReference type="OrthoDB" id="206452at2759"/>
<gene>
    <name evidence="2" type="ORF">BDQ12DRAFT_736773</name>
</gene>
<dbReference type="CDD" id="cd15457">
    <property type="entry name" value="NADAR"/>
    <property type="match status" value="2"/>
</dbReference>
<dbReference type="InterPro" id="IPR012816">
    <property type="entry name" value="NADAR"/>
</dbReference>
<dbReference type="Gene3D" id="1.10.357.40">
    <property type="entry name" value="YbiA-like"/>
    <property type="match status" value="2"/>
</dbReference>
<name>A0A5C3LVW6_9AGAR</name>
<reference evidence="2 3" key="1">
    <citation type="journal article" date="2019" name="Nat. Ecol. Evol.">
        <title>Megaphylogeny resolves global patterns of mushroom evolution.</title>
        <authorList>
            <person name="Varga T."/>
            <person name="Krizsan K."/>
            <person name="Foldi C."/>
            <person name="Dima B."/>
            <person name="Sanchez-Garcia M."/>
            <person name="Sanchez-Ramirez S."/>
            <person name="Szollosi G.J."/>
            <person name="Szarkandi J.G."/>
            <person name="Papp V."/>
            <person name="Albert L."/>
            <person name="Andreopoulos W."/>
            <person name="Angelini C."/>
            <person name="Antonin V."/>
            <person name="Barry K.W."/>
            <person name="Bougher N.L."/>
            <person name="Buchanan P."/>
            <person name="Buyck B."/>
            <person name="Bense V."/>
            <person name="Catcheside P."/>
            <person name="Chovatia M."/>
            <person name="Cooper J."/>
            <person name="Damon W."/>
            <person name="Desjardin D."/>
            <person name="Finy P."/>
            <person name="Geml J."/>
            <person name="Haridas S."/>
            <person name="Hughes K."/>
            <person name="Justo A."/>
            <person name="Karasinski D."/>
            <person name="Kautmanova I."/>
            <person name="Kiss B."/>
            <person name="Kocsube S."/>
            <person name="Kotiranta H."/>
            <person name="LaButti K.M."/>
            <person name="Lechner B.E."/>
            <person name="Liimatainen K."/>
            <person name="Lipzen A."/>
            <person name="Lukacs Z."/>
            <person name="Mihaltcheva S."/>
            <person name="Morgado L.N."/>
            <person name="Niskanen T."/>
            <person name="Noordeloos M.E."/>
            <person name="Ohm R.A."/>
            <person name="Ortiz-Santana B."/>
            <person name="Ovrebo C."/>
            <person name="Racz N."/>
            <person name="Riley R."/>
            <person name="Savchenko A."/>
            <person name="Shiryaev A."/>
            <person name="Soop K."/>
            <person name="Spirin V."/>
            <person name="Szebenyi C."/>
            <person name="Tomsovsky M."/>
            <person name="Tulloss R.E."/>
            <person name="Uehling J."/>
            <person name="Grigoriev I.V."/>
            <person name="Vagvolgyi C."/>
            <person name="Papp T."/>
            <person name="Martin F.M."/>
            <person name="Miettinen O."/>
            <person name="Hibbett D.S."/>
            <person name="Nagy L.G."/>
        </authorList>
    </citation>
    <scope>NUCLEOTIDE SEQUENCE [LARGE SCALE GENOMIC DNA]</scope>
    <source>
        <strain evidence="2 3">CBS 166.37</strain>
    </source>
</reference>
<dbReference type="SUPFAM" id="SSF143990">
    <property type="entry name" value="YbiA-like"/>
    <property type="match status" value="2"/>
</dbReference>